<organism evidence="2 3">
    <name type="scientific">Brevibacillus borstelensis AK1</name>
    <dbReference type="NCBI Taxonomy" id="1300222"/>
    <lineage>
        <taxon>Bacteria</taxon>
        <taxon>Bacillati</taxon>
        <taxon>Bacillota</taxon>
        <taxon>Bacilli</taxon>
        <taxon>Bacillales</taxon>
        <taxon>Paenibacillaceae</taxon>
        <taxon>Brevibacillus</taxon>
    </lineage>
</organism>
<gene>
    <name evidence="2" type="ORF">I532_10577</name>
</gene>
<dbReference type="PANTHER" id="PTHR48100">
    <property type="entry name" value="BROAD-SPECIFICITY PHOSPHATASE YOR283W-RELATED"/>
    <property type="match status" value="1"/>
</dbReference>
<dbReference type="STRING" id="1300222.I532_10577"/>
<dbReference type="CDD" id="cd07067">
    <property type="entry name" value="HP_PGM_like"/>
    <property type="match status" value="1"/>
</dbReference>
<sequence>MRWIWIRHGETEENREGRYLGHTDVPLNDAGVEQAALLARQLGHERPAHFFTSDLLRCVQTADRLAAVWGMSPIRVPELRELSFGEWERLTYEELMVRESVRASRWYDDPFGIAPPGGETLTQLGERVNRWLSGMWKEMRDACGSTEPDHTVALVTHGGVIRWFQAAWLHGDPGLYWHMKGLGHGQAMIVEHVTGTWKPASHAIDIREESEA</sequence>
<dbReference type="SUPFAM" id="SSF53254">
    <property type="entry name" value="Phosphoglycerate mutase-like"/>
    <property type="match status" value="1"/>
</dbReference>
<feature type="binding site" evidence="1">
    <location>
        <position position="57"/>
    </location>
    <ligand>
        <name>substrate</name>
    </ligand>
</feature>
<reference evidence="2 3" key="1">
    <citation type="submission" date="2013-03" db="EMBL/GenBank/DDBJ databases">
        <title>Assembly of a new bacterial strain Brevibacillus borstelensis AK1.</title>
        <authorList>
            <person name="Rajan I."/>
            <person name="PoliReddy D."/>
            <person name="Sugumar T."/>
            <person name="Rathinam K."/>
            <person name="Alqarawi S."/>
            <person name="Khalil A.B."/>
            <person name="Sivakumar N."/>
        </authorList>
    </citation>
    <scope>NUCLEOTIDE SEQUENCE [LARGE SCALE GENOMIC DNA]</scope>
    <source>
        <strain evidence="2 3">AK1</strain>
    </source>
</reference>
<evidence type="ECO:0000313" key="3">
    <source>
        <dbReference type="Proteomes" id="UP000012081"/>
    </source>
</evidence>
<dbReference type="InterPro" id="IPR029033">
    <property type="entry name" value="His_PPase_superfam"/>
</dbReference>
<dbReference type="RefSeq" id="WP_003388117.1">
    <property type="nucleotide sequence ID" value="NZ_APBN01000003.1"/>
</dbReference>
<dbReference type="Gene3D" id="3.40.50.1240">
    <property type="entry name" value="Phosphoglycerate mutase-like"/>
    <property type="match status" value="1"/>
</dbReference>
<dbReference type="InterPro" id="IPR050275">
    <property type="entry name" value="PGM_Phosphatase"/>
</dbReference>
<evidence type="ECO:0000256" key="1">
    <source>
        <dbReference type="PIRSR" id="PIRSR613078-2"/>
    </source>
</evidence>
<name>M8DIG6_9BACL</name>
<dbReference type="GO" id="GO:0016791">
    <property type="term" value="F:phosphatase activity"/>
    <property type="evidence" value="ECO:0007669"/>
    <property type="project" value="TreeGrafter"/>
</dbReference>
<keyword evidence="3" id="KW-1185">Reference proteome</keyword>
<dbReference type="PATRIC" id="fig|1300222.3.peg.2192"/>
<comment type="caution">
    <text evidence="2">The sequence shown here is derived from an EMBL/GenBank/DDBJ whole genome shotgun (WGS) entry which is preliminary data.</text>
</comment>
<dbReference type="Pfam" id="PF00300">
    <property type="entry name" value="His_Phos_1"/>
    <property type="match status" value="1"/>
</dbReference>
<dbReference type="Proteomes" id="UP000012081">
    <property type="component" value="Unassembled WGS sequence"/>
</dbReference>
<evidence type="ECO:0000313" key="2">
    <source>
        <dbReference type="EMBL" id="EMT53217.1"/>
    </source>
</evidence>
<protein>
    <submittedName>
        <fullName evidence="2">Alpha-ribazole phosphatase</fullName>
    </submittedName>
</protein>
<proteinExistence type="predicted"/>
<feature type="binding site" evidence="1">
    <location>
        <begin position="7"/>
        <end position="14"/>
    </location>
    <ligand>
        <name>substrate</name>
    </ligand>
</feature>
<dbReference type="AlphaFoldDB" id="M8DIG6"/>
<dbReference type="EMBL" id="APBN01000003">
    <property type="protein sequence ID" value="EMT53217.1"/>
    <property type="molecule type" value="Genomic_DNA"/>
</dbReference>
<accession>M8DIG6</accession>
<dbReference type="OrthoDB" id="9783269at2"/>
<dbReference type="GO" id="GO:0005737">
    <property type="term" value="C:cytoplasm"/>
    <property type="evidence" value="ECO:0007669"/>
    <property type="project" value="TreeGrafter"/>
</dbReference>
<dbReference type="SMART" id="SM00855">
    <property type="entry name" value="PGAM"/>
    <property type="match status" value="1"/>
</dbReference>
<dbReference type="InterPro" id="IPR013078">
    <property type="entry name" value="His_Pase_superF_clade-1"/>
</dbReference>
<dbReference type="PANTHER" id="PTHR48100:SF1">
    <property type="entry name" value="HISTIDINE PHOSPHATASE FAMILY PROTEIN-RELATED"/>
    <property type="match status" value="1"/>
</dbReference>